<dbReference type="Gene3D" id="2.60.40.10">
    <property type="entry name" value="Immunoglobulins"/>
    <property type="match status" value="1"/>
</dbReference>
<dbReference type="RefSeq" id="WP_175550021.1">
    <property type="nucleotide sequence ID" value="NZ_FQUM01000007.1"/>
</dbReference>
<name>A0A1M5DII6_9BACT</name>
<feature type="non-terminal residue" evidence="2">
    <location>
        <position position="1"/>
    </location>
</feature>
<keyword evidence="3" id="KW-1185">Reference proteome</keyword>
<sequence>EGGMVTETFMLTVNPVNDAPYLVTAIDDQMVNASYVLKVEVSSELGVLFDDIDGDELTISAMLENGDPLPEWAEMVDDTLVFSPMIEDMGCIDVVVKATDTEGAFATDTFRLCVEGYPVSAEDISAETFSVNLYPNPARNNVNLEIKSSGYGPVDVSVYTITGKEVLRRNFGNSSLVTFSMEEQVSGVYFVKLQKDGQIAVKKLVLESK</sequence>
<evidence type="ECO:0000313" key="2">
    <source>
        <dbReference type="EMBL" id="SHF66780.1"/>
    </source>
</evidence>
<protein>
    <submittedName>
        <fullName evidence="2">Por secretion system C-terminal sorting domain-containing protein</fullName>
    </submittedName>
</protein>
<dbReference type="AlphaFoldDB" id="A0A1M5DII6"/>
<accession>A0A1M5DII6</accession>
<reference evidence="2 3" key="1">
    <citation type="submission" date="2016-11" db="EMBL/GenBank/DDBJ databases">
        <authorList>
            <person name="Jaros S."/>
            <person name="Januszkiewicz K."/>
            <person name="Wedrychowicz H."/>
        </authorList>
    </citation>
    <scope>NUCLEOTIDE SEQUENCE [LARGE SCALE GENOMIC DNA]</scope>
    <source>
        <strain evidence="2 3">DSM 26910</strain>
    </source>
</reference>
<dbReference type="STRING" id="1484053.SAMN05444274_107116"/>
<evidence type="ECO:0000259" key="1">
    <source>
        <dbReference type="Pfam" id="PF18962"/>
    </source>
</evidence>
<dbReference type="InterPro" id="IPR026444">
    <property type="entry name" value="Secre_tail"/>
</dbReference>
<dbReference type="EMBL" id="FQUM01000007">
    <property type="protein sequence ID" value="SHF66780.1"/>
    <property type="molecule type" value="Genomic_DNA"/>
</dbReference>
<organism evidence="2 3">
    <name type="scientific">Mariniphaga anaerophila</name>
    <dbReference type="NCBI Taxonomy" id="1484053"/>
    <lineage>
        <taxon>Bacteria</taxon>
        <taxon>Pseudomonadati</taxon>
        <taxon>Bacteroidota</taxon>
        <taxon>Bacteroidia</taxon>
        <taxon>Marinilabiliales</taxon>
        <taxon>Prolixibacteraceae</taxon>
        <taxon>Mariniphaga</taxon>
    </lineage>
</organism>
<feature type="domain" description="Secretion system C-terminal sorting" evidence="1">
    <location>
        <begin position="133"/>
        <end position="205"/>
    </location>
</feature>
<dbReference type="InterPro" id="IPR015919">
    <property type="entry name" value="Cadherin-like_sf"/>
</dbReference>
<proteinExistence type="predicted"/>
<dbReference type="Proteomes" id="UP000184164">
    <property type="component" value="Unassembled WGS sequence"/>
</dbReference>
<gene>
    <name evidence="2" type="ORF">SAMN05444274_107116</name>
</gene>
<dbReference type="InterPro" id="IPR013783">
    <property type="entry name" value="Ig-like_fold"/>
</dbReference>
<dbReference type="NCBIfam" id="TIGR04183">
    <property type="entry name" value="Por_Secre_tail"/>
    <property type="match status" value="1"/>
</dbReference>
<evidence type="ECO:0000313" key="3">
    <source>
        <dbReference type="Proteomes" id="UP000184164"/>
    </source>
</evidence>
<dbReference type="SUPFAM" id="SSF49313">
    <property type="entry name" value="Cadherin-like"/>
    <property type="match status" value="1"/>
</dbReference>
<dbReference type="GO" id="GO:0016020">
    <property type="term" value="C:membrane"/>
    <property type="evidence" value="ECO:0007669"/>
    <property type="project" value="InterPro"/>
</dbReference>
<dbReference type="Pfam" id="PF18962">
    <property type="entry name" value="Por_Secre_tail"/>
    <property type="match status" value="1"/>
</dbReference>
<dbReference type="GO" id="GO:0005509">
    <property type="term" value="F:calcium ion binding"/>
    <property type="evidence" value="ECO:0007669"/>
    <property type="project" value="InterPro"/>
</dbReference>